<keyword evidence="3" id="KW-1185">Reference proteome</keyword>
<feature type="region of interest" description="Disordered" evidence="1">
    <location>
        <begin position="61"/>
        <end position="80"/>
    </location>
</feature>
<evidence type="ECO:0000313" key="2">
    <source>
        <dbReference type="EMBL" id="GBE81612.1"/>
    </source>
</evidence>
<organism evidence="2 3">
    <name type="scientific">Sparassis crispa</name>
    <dbReference type="NCBI Taxonomy" id="139825"/>
    <lineage>
        <taxon>Eukaryota</taxon>
        <taxon>Fungi</taxon>
        <taxon>Dikarya</taxon>
        <taxon>Basidiomycota</taxon>
        <taxon>Agaricomycotina</taxon>
        <taxon>Agaricomycetes</taxon>
        <taxon>Polyporales</taxon>
        <taxon>Sparassidaceae</taxon>
        <taxon>Sparassis</taxon>
    </lineage>
</organism>
<comment type="caution">
    <text evidence="2">The sequence shown here is derived from an EMBL/GenBank/DDBJ whole genome shotgun (WGS) entry which is preliminary data.</text>
</comment>
<gene>
    <name evidence="2" type="ORF">SCP_0313410</name>
</gene>
<evidence type="ECO:0000256" key="1">
    <source>
        <dbReference type="SAM" id="MobiDB-lite"/>
    </source>
</evidence>
<dbReference type="InParanoid" id="A0A401GHH3"/>
<reference evidence="2 3" key="1">
    <citation type="journal article" date="2018" name="Sci. Rep.">
        <title>Genome sequence of the cauliflower mushroom Sparassis crispa (Hanabiratake) and its association with beneficial usage.</title>
        <authorList>
            <person name="Kiyama R."/>
            <person name="Furutani Y."/>
            <person name="Kawaguchi K."/>
            <person name="Nakanishi T."/>
        </authorList>
    </citation>
    <scope>NUCLEOTIDE SEQUENCE [LARGE SCALE GENOMIC DNA]</scope>
</reference>
<evidence type="ECO:0000313" key="3">
    <source>
        <dbReference type="Proteomes" id="UP000287166"/>
    </source>
</evidence>
<proteinExistence type="predicted"/>
<sequence>MSVQWRFFESLYDVLAVGRRTLGWLDTVDAAAGSPRTTSSLGRLWGTRGNLGNLYLSARPRSSQISLRPRRAPPPPPPSLPDGCCKTGPVHVGGCTLAFSALPLHLIDHPWLDRTRPTAHNYLTILAIFPSPVPLFLERERSTTNVERKVFATTGTAPKLPLLFFSQPHSLRTSRQLARLETIQLEAAADATATPWERPSQKMEITRLPVFERRAERISPARRATTPSSQILCAPVLSHRPLVPHW</sequence>
<name>A0A401GHH3_9APHY</name>
<dbReference type="GeneID" id="38778529"/>
<dbReference type="AlphaFoldDB" id="A0A401GHH3"/>
<accession>A0A401GHH3</accession>
<dbReference type="EMBL" id="BFAD01000003">
    <property type="protein sequence ID" value="GBE81612.1"/>
    <property type="molecule type" value="Genomic_DNA"/>
</dbReference>
<dbReference type="Proteomes" id="UP000287166">
    <property type="component" value="Unassembled WGS sequence"/>
</dbReference>
<protein>
    <submittedName>
        <fullName evidence="2">Uncharacterized protein</fullName>
    </submittedName>
</protein>
<dbReference type="RefSeq" id="XP_027612525.1">
    <property type="nucleotide sequence ID" value="XM_027756724.1"/>
</dbReference>